<name>A0ABP0DZF3_9PEZI</name>
<keyword evidence="3" id="KW-1185">Reference proteome</keyword>
<feature type="region of interest" description="Disordered" evidence="1">
    <location>
        <begin position="36"/>
        <end position="83"/>
    </location>
</feature>
<feature type="compositionally biased region" description="Low complexity" evidence="1">
    <location>
        <begin position="66"/>
        <end position="78"/>
    </location>
</feature>
<sequence>MSSADEITSLAGQAKNFASVNDRQLMNFLSLAPATSSSYPQKQASVPETSAAAETVVAVDPKQRRSSSTSSTGSNSTSPGLRILKLGPVHWGEHLDEHKQDWHEVVIE</sequence>
<evidence type="ECO:0000313" key="2">
    <source>
        <dbReference type="EMBL" id="CAK7273254.1"/>
    </source>
</evidence>
<organism evidence="2 3">
    <name type="scientific">Sporothrix epigloea</name>
    <dbReference type="NCBI Taxonomy" id="1892477"/>
    <lineage>
        <taxon>Eukaryota</taxon>
        <taxon>Fungi</taxon>
        <taxon>Dikarya</taxon>
        <taxon>Ascomycota</taxon>
        <taxon>Pezizomycotina</taxon>
        <taxon>Sordariomycetes</taxon>
        <taxon>Sordariomycetidae</taxon>
        <taxon>Ophiostomatales</taxon>
        <taxon>Ophiostomataceae</taxon>
        <taxon>Sporothrix</taxon>
    </lineage>
</organism>
<evidence type="ECO:0000256" key="1">
    <source>
        <dbReference type="SAM" id="MobiDB-lite"/>
    </source>
</evidence>
<feature type="compositionally biased region" description="Low complexity" evidence="1">
    <location>
        <begin position="46"/>
        <end position="59"/>
    </location>
</feature>
<reference evidence="2 3" key="1">
    <citation type="submission" date="2024-01" db="EMBL/GenBank/DDBJ databases">
        <authorList>
            <person name="Allen C."/>
            <person name="Tagirdzhanova G."/>
        </authorList>
    </citation>
    <scope>NUCLEOTIDE SEQUENCE [LARGE SCALE GENOMIC DNA]</scope>
    <source>
        <strain evidence="2 3">CBS 119000</strain>
    </source>
</reference>
<gene>
    <name evidence="2" type="ORF">SEPCBS119000_005559</name>
</gene>
<proteinExistence type="predicted"/>
<dbReference type="Proteomes" id="UP001642502">
    <property type="component" value="Unassembled WGS sequence"/>
</dbReference>
<accession>A0ABP0DZF3</accession>
<dbReference type="EMBL" id="CAWUON010000108">
    <property type="protein sequence ID" value="CAK7273254.1"/>
    <property type="molecule type" value="Genomic_DNA"/>
</dbReference>
<evidence type="ECO:0000313" key="3">
    <source>
        <dbReference type="Proteomes" id="UP001642502"/>
    </source>
</evidence>
<comment type="caution">
    <text evidence="2">The sequence shown here is derived from an EMBL/GenBank/DDBJ whole genome shotgun (WGS) entry which is preliminary data.</text>
</comment>
<protein>
    <submittedName>
        <fullName evidence="2">Uncharacterized protein</fullName>
    </submittedName>
</protein>